<comment type="caution">
    <text evidence="1">The sequence shown here is derived from an EMBL/GenBank/DDBJ whole genome shotgun (WGS) entry which is preliminary data.</text>
</comment>
<accession>A0A0F9RZ64</accession>
<sequence length="53" mass="5759">YCMTQSLSQGGEGLGTMGLPPSKLRDLCMESGFSEVKEIPINNPLNILYSIKP</sequence>
<proteinExistence type="predicted"/>
<protein>
    <recommendedName>
        <fullName evidence="2">O-methyltransferase domain-containing protein</fullName>
    </recommendedName>
</protein>
<dbReference type="EMBL" id="LAZR01000895">
    <property type="protein sequence ID" value="KKN55227.1"/>
    <property type="molecule type" value="Genomic_DNA"/>
</dbReference>
<dbReference type="AlphaFoldDB" id="A0A0F9RZ64"/>
<evidence type="ECO:0000313" key="1">
    <source>
        <dbReference type="EMBL" id="KKN55227.1"/>
    </source>
</evidence>
<evidence type="ECO:0008006" key="2">
    <source>
        <dbReference type="Google" id="ProtNLM"/>
    </source>
</evidence>
<reference evidence="1" key="1">
    <citation type="journal article" date="2015" name="Nature">
        <title>Complex archaea that bridge the gap between prokaryotes and eukaryotes.</title>
        <authorList>
            <person name="Spang A."/>
            <person name="Saw J.H."/>
            <person name="Jorgensen S.L."/>
            <person name="Zaremba-Niedzwiedzka K."/>
            <person name="Martijn J."/>
            <person name="Lind A.E."/>
            <person name="van Eijk R."/>
            <person name="Schleper C."/>
            <person name="Guy L."/>
            <person name="Ettema T.J."/>
        </authorList>
    </citation>
    <scope>NUCLEOTIDE SEQUENCE</scope>
</reference>
<feature type="non-terminal residue" evidence="1">
    <location>
        <position position="1"/>
    </location>
</feature>
<gene>
    <name evidence="1" type="ORF">LCGC14_0584620</name>
</gene>
<name>A0A0F9RZ64_9ZZZZ</name>
<organism evidence="1">
    <name type="scientific">marine sediment metagenome</name>
    <dbReference type="NCBI Taxonomy" id="412755"/>
    <lineage>
        <taxon>unclassified sequences</taxon>
        <taxon>metagenomes</taxon>
        <taxon>ecological metagenomes</taxon>
    </lineage>
</organism>